<proteinExistence type="predicted"/>
<name>A0A811ZC04_NYCPR</name>
<evidence type="ECO:0000313" key="2">
    <source>
        <dbReference type="Proteomes" id="UP000645828"/>
    </source>
</evidence>
<dbReference type="Proteomes" id="UP000645828">
    <property type="component" value="Unassembled WGS sequence"/>
</dbReference>
<accession>A0A811ZC04</accession>
<reference evidence="1" key="1">
    <citation type="submission" date="2020-12" db="EMBL/GenBank/DDBJ databases">
        <authorList>
            <consortium name="Molecular Ecology Group"/>
        </authorList>
    </citation>
    <scope>NUCLEOTIDE SEQUENCE</scope>
    <source>
        <strain evidence="1">TBG_1078</strain>
    </source>
</reference>
<dbReference type="EMBL" id="CAJHUB010000761">
    <property type="protein sequence ID" value="CAD7686271.1"/>
    <property type="molecule type" value="Genomic_DNA"/>
</dbReference>
<sequence length="194" mass="23036">MHILYPLMFHSSITFTAKLDFAQITFTAKDWSIMRHINMPSFLKKYLNIFKLWKSKTSQYLWKVDFVNNKTLIKERSTALRKIVLSGHKLFHKKKMTSICDSYGMNLNYISEVIITNRDFFIRKLDEFYAHGKLLLCTKQNFHPREKPFEYDKNGKAVLIQTLKQLFEYNECGKAFHEGATFITYKNMFMGEAL</sequence>
<evidence type="ECO:0000313" key="1">
    <source>
        <dbReference type="EMBL" id="CAD7686271.1"/>
    </source>
</evidence>
<organism evidence="1 2">
    <name type="scientific">Nyctereutes procyonoides</name>
    <name type="common">Raccoon dog</name>
    <name type="synonym">Canis procyonoides</name>
    <dbReference type="NCBI Taxonomy" id="34880"/>
    <lineage>
        <taxon>Eukaryota</taxon>
        <taxon>Metazoa</taxon>
        <taxon>Chordata</taxon>
        <taxon>Craniata</taxon>
        <taxon>Vertebrata</taxon>
        <taxon>Euteleostomi</taxon>
        <taxon>Mammalia</taxon>
        <taxon>Eutheria</taxon>
        <taxon>Laurasiatheria</taxon>
        <taxon>Carnivora</taxon>
        <taxon>Caniformia</taxon>
        <taxon>Canidae</taxon>
        <taxon>Nyctereutes</taxon>
    </lineage>
</organism>
<comment type="caution">
    <text evidence="1">The sequence shown here is derived from an EMBL/GenBank/DDBJ whole genome shotgun (WGS) entry which is preliminary data.</text>
</comment>
<protein>
    <submittedName>
        <fullName evidence="1">(raccoon dog) hypothetical protein</fullName>
    </submittedName>
</protein>
<keyword evidence="2" id="KW-1185">Reference proteome</keyword>
<dbReference type="AlphaFoldDB" id="A0A811ZC04"/>
<gene>
    <name evidence="1" type="ORF">NYPRO_LOCUS19064</name>
</gene>